<dbReference type="PANTHER" id="PTHR10543:SF89">
    <property type="entry name" value="CAROTENOID 9,10(9',10')-CLEAVAGE DIOXYGENASE 1"/>
    <property type="match status" value="1"/>
</dbReference>
<feature type="binding site" evidence="5">
    <location>
        <position position="219"/>
    </location>
    <ligand>
        <name>Fe cation</name>
        <dbReference type="ChEBI" id="CHEBI:24875"/>
        <note>catalytic</note>
    </ligand>
</feature>
<proteinExistence type="inferred from homology"/>
<comment type="caution">
    <text evidence="7">The sequence shown here is derived from an EMBL/GenBank/DDBJ whole genome shotgun (WGS) entry which is preliminary data.</text>
</comment>
<keyword evidence="2 5" id="KW-0479">Metal-binding</keyword>
<sequence length="510" mass="58194">MSFDFSGDPFASGFWTPTRFEADLHDCEVEGEIPEGIDGTFYRAAIDRRYPPRHPLDIPYNADGAIDMFRIRGRRCDFRTRYVRTPRYVAERKARRALFGAYRNRSTNDLAADDLSMNTANTTPIVFGGNLLALKESSPPMRMDPHTLETFEEYDFGGRMTAESFTAHPKIDPQTGEMLAFSYEARGDLSDDLAIHFFKPDGTLERTVWVKAPVVSMMHDWAITEEHVVLPTTGMVTSRERLEAGQNHWAYDPSVPAYVGIMPRDGEAKDMRWFRGPPDRAMMVHTTNARTVGDKVILDAPCARGNFNPQFPNLDGGSFDFDARKNTIRRWTFDLVSSSDTWEEEILFEGVTPTSFTRMDDRFLTRDFRWSFNLLHDPGFAFENSRTRVPMQDNWNAWYRFDHHGGGIDRFSAGPTHELFEAQFVPRSASAPEGDGWLVGVANDYAELTSELVIADAHHLADGPVARVKLPFRLHMQVHGWWVPSDVLPFEFGRDYDYRGQDYGPAVRIP</sequence>
<evidence type="ECO:0000256" key="6">
    <source>
        <dbReference type="RuleBase" id="RU364048"/>
    </source>
</evidence>
<keyword evidence="8" id="KW-1185">Reference proteome</keyword>
<comment type="cofactor">
    <cofactor evidence="5 6">
        <name>Fe(2+)</name>
        <dbReference type="ChEBI" id="CHEBI:29033"/>
    </cofactor>
    <text evidence="5 6">Binds 1 Fe(2+) ion per subunit.</text>
</comment>
<dbReference type="GO" id="GO:0010436">
    <property type="term" value="F:carotenoid dioxygenase activity"/>
    <property type="evidence" value="ECO:0007669"/>
    <property type="project" value="TreeGrafter"/>
</dbReference>
<dbReference type="GO" id="GO:0046872">
    <property type="term" value="F:metal ion binding"/>
    <property type="evidence" value="ECO:0007669"/>
    <property type="project" value="UniProtKB-KW"/>
</dbReference>
<dbReference type="EMBL" id="WTYM01000063">
    <property type="protein sequence ID" value="MXO61365.1"/>
    <property type="molecule type" value="Genomic_DNA"/>
</dbReference>
<feature type="binding site" evidence="5">
    <location>
        <position position="285"/>
    </location>
    <ligand>
        <name>Fe cation</name>
        <dbReference type="ChEBI" id="CHEBI:24875"/>
        <note>catalytic</note>
    </ligand>
</feature>
<dbReference type="PANTHER" id="PTHR10543">
    <property type="entry name" value="BETA-CAROTENE DIOXYGENASE"/>
    <property type="match status" value="1"/>
</dbReference>
<evidence type="ECO:0000313" key="7">
    <source>
        <dbReference type="EMBL" id="MXO61365.1"/>
    </source>
</evidence>
<name>A0A6I4SZ89_9SPHN</name>
<evidence type="ECO:0000256" key="4">
    <source>
        <dbReference type="ARBA" id="ARBA00023004"/>
    </source>
</evidence>
<comment type="similarity">
    <text evidence="1 6">Belongs to the carotenoid oxygenase family.</text>
</comment>
<dbReference type="AlphaFoldDB" id="A0A6I4SZ89"/>
<feature type="binding site" evidence="5">
    <location>
        <position position="168"/>
    </location>
    <ligand>
        <name>Fe cation</name>
        <dbReference type="ChEBI" id="CHEBI:24875"/>
        <note>catalytic</note>
    </ligand>
</feature>
<gene>
    <name evidence="7" type="ORF">GRI89_17625</name>
</gene>
<dbReference type="Proteomes" id="UP000433652">
    <property type="component" value="Unassembled WGS sequence"/>
</dbReference>
<evidence type="ECO:0000256" key="1">
    <source>
        <dbReference type="ARBA" id="ARBA00006787"/>
    </source>
</evidence>
<dbReference type="InterPro" id="IPR004294">
    <property type="entry name" value="Carotenoid_Oase"/>
</dbReference>
<accession>A0A6I4SZ89</accession>
<dbReference type="EC" id="1.13.11.-" evidence="6"/>
<organism evidence="7 8">
    <name type="scientific">Croceibacterium salegens</name>
    <dbReference type="NCBI Taxonomy" id="1737568"/>
    <lineage>
        <taxon>Bacteria</taxon>
        <taxon>Pseudomonadati</taxon>
        <taxon>Pseudomonadota</taxon>
        <taxon>Alphaproteobacteria</taxon>
        <taxon>Sphingomonadales</taxon>
        <taxon>Erythrobacteraceae</taxon>
        <taxon>Croceibacterium</taxon>
    </lineage>
</organism>
<feature type="binding site" evidence="5">
    <location>
        <position position="479"/>
    </location>
    <ligand>
        <name>Fe cation</name>
        <dbReference type="ChEBI" id="CHEBI:24875"/>
        <note>catalytic</note>
    </ligand>
</feature>
<dbReference type="Pfam" id="PF03055">
    <property type="entry name" value="RPE65"/>
    <property type="match status" value="1"/>
</dbReference>
<protein>
    <recommendedName>
        <fullName evidence="6">Dioxygenase</fullName>
        <ecNumber evidence="6">1.13.11.-</ecNumber>
    </recommendedName>
</protein>
<keyword evidence="6 7" id="KW-0223">Dioxygenase</keyword>
<dbReference type="RefSeq" id="WP_159798383.1">
    <property type="nucleotide sequence ID" value="NZ_WTYM01000063.1"/>
</dbReference>
<evidence type="ECO:0000256" key="3">
    <source>
        <dbReference type="ARBA" id="ARBA00023002"/>
    </source>
</evidence>
<evidence type="ECO:0000313" key="8">
    <source>
        <dbReference type="Proteomes" id="UP000433652"/>
    </source>
</evidence>
<keyword evidence="3 6" id="KW-0560">Oxidoreductase</keyword>
<reference evidence="7 8" key="1">
    <citation type="submission" date="2019-12" db="EMBL/GenBank/DDBJ databases">
        <title>Genomic-based taxomic classification of the family Erythrobacteraceae.</title>
        <authorList>
            <person name="Xu L."/>
        </authorList>
    </citation>
    <scope>NUCLEOTIDE SEQUENCE [LARGE SCALE GENOMIC DNA]</scope>
    <source>
        <strain evidence="7 8">MCCC 1K01500</strain>
    </source>
</reference>
<keyword evidence="4 5" id="KW-0408">Iron</keyword>
<dbReference type="OrthoDB" id="6636843at2"/>
<evidence type="ECO:0000256" key="5">
    <source>
        <dbReference type="PIRSR" id="PIRSR604294-1"/>
    </source>
</evidence>
<dbReference type="GO" id="GO:0016121">
    <property type="term" value="P:carotene catabolic process"/>
    <property type="evidence" value="ECO:0007669"/>
    <property type="project" value="TreeGrafter"/>
</dbReference>
<evidence type="ECO:0000256" key="2">
    <source>
        <dbReference type="ARBA" id="ARBA00022723"/>
    </source>
</evidence>